<organism evidence="6 7">
    <name type="scientific">Tessaracoccus aquimaris</name>
    <dbReference type="NCBI Taxonomy" id="1332264"/>
    <lineage>
        <taxon>Bacteria</taxon>
        <taxon>Bacillati</taxon>
        <taxon>Actinomycetota</taxon>
        <taxon>Actinomycetes</taxon>
        <taxon>Propionibacteriales</taxon>
        <taxon>Propionibacteriaceae</taxon>
        <taxon>Tessaracoccus</taxon>
    </lineage>
</organism>
<dbReference type="InterPro" id="IPR041569">
    <property type="entry name" value="AAA_lid_3"/>
</dbReference>
<dbReference type="EMBL" id="CP019606">
    <property type="protein sequence ID" value="AQP47079.1"/>
    <property type="molecule type" value="Genomic_DNA"/>
</dbReference>
<dbReference type="PROSITE" id="PS00674">
    <property type="entry name" value="AAA"/>
    <property type="match status" value="1"/>
</dbReference>
<gene>
    <name evidence="6" type="ORF">BW730_05660</name>
</gene>
<dbReference type="PANTHER" id="PTHR23077">
    <property type="entry name" value="AAA-FAMILY ATPASE"/>
    <property type="match status" value="1"/>
</dbReference>
<dbReference type="Pfam" id="PF17862">
    <property type="entry name" value="AAA_lid_3"/>
    <property type="match status" value="1"/>
</dbReference>
<dbReference type="InterPro" id="IPR003959">
    <property type="entry name" value="ATPase_AAA_core"/>
</dbReference>
<protein>
    <recommendedName>
        <fullName evidence="8">ATPase AAA-type core domain-containing protein</fullName>
    </recommendedName>
</protein>
<evidence type="ECO:0000256" key="2">
    <source>
        <dbReference type="ARBA" id="ARBA00022840"/>
    </source>
</evidence>
<evidence type="ECO:0000313" key="6">
    <source>
        <dbReference type="EMBL" id="AQP47079.1"/>
    </source>
</evidence>
<feature type="domain" description="ATPase AAA-type core" evidence="4">
    <location>
        <begin position="5"/>
        <end position="110"/>
    </location>
</feature>
<comment type="similarity">
    <text evidence="3">Belongs to the AAA ATPase family.</text>
</comment>
<dbReference type="SUPFAM" id="SSF52540">
    <property type="entry name" value="P-loop containing nucleoside triphosphate hydrolases"/>
    <property type="match status" value="1"/>
</dbReference>
<keyword evidence="1 3" id="KW-0547">Nucleotide-binding</keyword>
<keyword evidence="7" id="KW-1185">Reference proteome</keyword>
<dbReference type="InterPro" id="IPR050168">
    <property type="entry name" value="AAA_ATPase_domain"/>
</dbReference>
<proteinExistence type="inferred from homology"/>
<dbReference type="GO" id="GO:0005524">
    <property type="term" value="F:ATP binding"/>
    <property type="evidence" value="ECO:0007669"/>
    <property type="project" value="UniProtKB-KW"/>
</dbReference>
<evidence type="ECO:0000256" key="3">
    <source>
        <dbReference type="RuleBase" id="RU003651"/>
    </source>
</evidence>
<accession>A0A1Q2CLV3</accession>
<dbReference type="InterPro" id="IPR003960">
    <property type="entry name" value="ATPase_AAA_CS"/>
</dbReference>
<dbReference type="Gene3D" id="3.40.50.300">
    <property type="entry name" value="P-loop containing nucleotide triphosphate hydrolases"/>
    <property type="match status" value="1"/>
</dbReference>
<evidence type="ECO:0000259" key="4">
    <source>
        <dbReference type="Pfam" id="PF00004"/>
    </source>
</evidence>
<dbReference type="Pfam" id="PF00004">
    <property type="entry name" value="AAA"/>
    <property type="match status" value="1"/>
</dbReference>
<dbReference type="GO" id="GO:0016887">
    <property type="term" value="F:ATP hydrolysis activity"/>
    <property type="evidence" value="ECO:0007669"/>
    <property type="project" value="InterPro"/>
</dbReference>
<dbReference type="AlphaFoldDB" id="A0A1Q2CLV3"/>
<reference evidence="7" key="1">
    <citation type="submission" date="2017-02" db="EMBL/GenBank/DDBJ databases">
        <title>Tessaracoccus aquaemaris sp. nov., isolated from the intestine of a Korean rockfish, Sebastes schlegelii, in a marine aquaculture pond.</title>
        <authorList>
            <person name="Tak E.J."/>
            <person name="Bae J.-W."/>
        </authorList>
    </citation>
    <scope>NUCLEOTIDE SEQUENCE [LARGE SCALE GENOMIC DNA]</scope>
    <source>
        <strain evidence="7">NSG39</strain>
    </source>
</reference>
<sequence>MRPLTSGPEIISKRLGDTEGNLRKIVEAATNSESGRAIIFFDEIDSIAEKQSSESHEASKRPVAQLLTLMDGFDNKGKSVIVITATNRADSLDPALTRPGRFDWEIEFGLPSRSDRFEILKVAGARVKTGADLPLEDVAALTENWSSAELSFIWTEAALLAIGDGREEVAPEDFV</sequence>
<dbReference type="Proteomes" id="UP000188145">
    <property type="component" value="Chromosome"/>
</dbReference>
<evidence type="ECO:0000313" key="7">
    <source>
        <dbReference type="Proteomes" id="UP000188145"/>
    </source>
</evidence>
<dbReference type="PANTHER" id="PTHR23077:SF171">
    <property type="entry name" value="NUCLEAR VALOSIN-CONTAINING PROTEIN-LIKE"/>
    <property type="match status" value="1"/>
</dbReference>
<dbReference type="Gene3D" id="1.10.8.60">
    <property type="match status" value="1"/>
</dbReference>
<evidence type="ECO:0000259" key="5">
    <source>
        <dbReference type="Pfam" id="PF17862"/>
    </source>
</evidence>
<keyword evidence="2 3" id="KW-0067">ATP-binding</keyword>
<dbReference type="STRING" id="1332264.BW730_05660"/>
<evidence type="ECO:0000256" key="1">
    <source>
        <dbReference type="ARBA" id="ARBA00022741"/>
    </source>
</evidence>
<dbReference type="KEGG" id="tes:BW730_05660"/>
<evidence type="ECO:0008006" key="8">
    <source>
        <dbReference type="Google" id="ProtNLM"/>
    </source>
</evidence>
<name>A0A1Q2CLV3_9ACTN</name>
<dbReference type="InterPro" id="IPR027417">
    <property type="entry name" value="P-loop_NTPase"/>
</dbReference>
<feature type="domain" description="AAA ATPase AAA+ lid" evidence="5">
    <location>
        <begin position="132"/>
        <end position="174"/>
    </location>
</feature>